<proteinExistence type="predicted"/>
<keyword evidence="2" id="KW-1185">Reference proteome</keyword>
<evidence type="ECO:0000313" key="2">
    <source>
        <dbReference type="Proteomes" id="UP001151002"/>
    </source>
</evidence>
<name>A0ABT4AXV7_9ACTN</name>
<gene>
    <name evidence="1" type="ORF">OWR29_13905</name>
</gene>
<sequence>MSIHMIETLPEPPVAGDRNTIGGWPLLAAGETWPACFCGKPMVFFFQVDLPNFGDDHLLVFQCPEHDDVTTAPNPLPERYWDEVTDEYDGPYWRFLLRPAGGTPAAEADPHVEPHRLAVHPAEEEVSEHGRGRQGFKLGGVPSWAQYPEMYTCSCGADMVFVCQVPENFGFDMWPMRDKDAHGTSDNQALLFLGNEVYIQACPARCHPEAAWPAIQN</sequence>
<dbReference type="Gene3D" id="2.30.320.10">
    <property type="entry name" value="YwqG-like"/>
    <property type="match status" value="1"/>
</dbReference>
<evidence type="ECO:0000313" key="1">
    <source>
        <dbReference type="EMBL" id="MCY1139087.1"/>
    </source>
</evidence>
<protein>
    <recommendedName>
        <fullName evidence="3">DUF1963 domain-containing protein</fullName>
    </recommendedName>
</protein>
<dbReference type="EMBL" id="JAPNTZ010000004">
    <property type="protein sequence ID" value="MCY1139087.1"/>
    <property type="molecule type" value="Genomic_DNA"/>
</dbReference>
<dbReference type="SUPFAM" id="SSF103032">
    <property type="entry name" value="Hypothetical protein YwqG"/>
    <property type="match status" value="1"/>
</dbReference>
<comment type="caution">
    <text evidence="1">The sequence shown here is derived from an EMBL/GenBank/DDBJ whole genome shotgun (WGS) entry which is preliminary data.</text>
</comment>
<dbReference type="InterPro" id="IPR035948">
    <property type="entry name" value="YwqG-like_sf"/>
</dbReference>
<dbReference type="RefSeq" id="WP_267563166.1">
    <property type="nucleotide sequence ID" value="NZ_JAPNTZ010000004.1"/>
</dbReference>
<accession>A0ABT4AXV7</accession>
<dbReference type="Proteomes" id="UP001151002">
    <property type="component" value="Unassembled WGS sequence"/>
</dbReference>
<evidence type="ECO:0008006" key="3">
    <source>
        <dbReference type="Google" id="ProtNLM"/>
    </source>
</evidence>
<organism evidence="1 2">
    <name type="scientific">Paractinoplanes pyxinae</name>
    <dbReference type="NCBI Taxonomy" id="2997416"/>
    <lineage>
        <taxon>Bacteria</taxon>
        <taxon>Bacillati</taxon>
        <taxon>Actinomycetota</taxon>
        <taxon>Actinomycetes</taxon>
        <taxon>Micromonosporales</taxon>
        <taxon>Micromonosporaceae</taxon>
        <taxon>Paractinoplanes</taxon>
    </lineage>
</organism>
<reference evidence="1" key="1">
    <citation type="submission" date="2022-11" db="EMBL/GenBank/DDBJ databases">
        <authorList>
            <person name="Somphong A."/>
            <person name="Phongsopitanun W."/>
        </authorList>
    </citation>
    <scope>NUCLEOTIDE SEQUENCE</scope>
    <source>
        <strain evidence="1">Pm04-4</strain>
    </source>
</reference>